<organism evidence="4 5">
    <name type="scientific">Eleusine coracana subsp. coracana</name>
    <dbReference type="NCBI Taxonomy" id="191504"/>
    <lineage>
        <taxon>Eukaryota</taxon>
        <taxon>Viridiplantae</taxon>
        <taxon>Streptophyta</taxon>
        <taxon>Embryophyta</taxon>
        <taxon>Tracheophyta</taxon>
        <taxon>Spermatophyta</taxon>
        <taxon>Magnoliopsida</taxon>
        <taxon>Liliopsida</taxon>
        <taxon>Poales</taxon>
        <taxon>Poaceae</taxon>
        <taxon>PACMAD clade</taxon>
        <taxon>Chloridoideae</taxon>
        <taxon>Cynodonteae</taxon>
        <taxon>Eleusininae</taxon>
        <taxon>Eleusine</taxon>
    </lineage>
</organism>
<evidence type="ECO:0000259" key="3">
    <source>
        <dbReference type="PROSITE" id="PS51222"/>
    </source>
</evidence>
<reference evidence="4" key="2">
    <citation type="submission" date="2021-12" db="EMBL/GenBank/DDBJ databases">
        <title>Resequencing data analysis of finger millet.</title>
        <authorList>
            <person name="Hatakeyama M."/>
            <person name="Aluri S."/>
            <person name="Balachadran M.T."/>
            <person name="Sivarajan S.R."/>
            <person name="Poveda L."/>
            <person name="Shimizu-Inatsugi R."/>
            <person name="Schlapbach R."/>
            <person name="Sreeman S.M."/>
            <person name="Shimizu K.K."/>
        </authorList>
    </citation>
    <scope>NUCLEOTIDE SEQUENCE</scope>
</reference>
<dbReference type="PANTHER" id="PTHR46034">
    <property type="match status" value="1"/>
</dbReference>
<sequence>MGLVMGDTSGDYVFFHEKLCARRILCFLKRRFLEGAAHQLERETAVFFDTSHLQWLATTARWDDLAAYVDPFLPWPMSVQATAFLHCIHIYRVLGKIASGGERAGDIDRLHPLLDAAAAKANPHAANLHAFFHDVRKRPPRDVESWMKIWAAGAERLKNLALKCPELKGKLHLTVPQYALKLSSGDNIVSIFTLCLTEFGQFQGLIRRKATNQKRVISVVSMSKRGFTSNGTSYSMISDMQIGPSVPQAPEGDTTAVAGMLRGNGSLGYKAEVDASKFKKRKMSAMLETDNDASTTLKTGKESSCLPRSHLSYVQNIKEGLPLFLFNYDDRRLHGIYEAASNGKFCPESNAWSDDGKGKTGYPAQVAVRVRVWCFPLAESEFRNAIQSNYYQRMPTVPGQKLHFFQFELDHAQTHALMNMFKPSPSPNNFWMPPVAAAGHDHTRESLSLPLSVYAPESEGNNDCKSENIVMSYADMVKKKQIEEVRTGDVNAEHARSSNASSNGFDDLCGDTPPEGEVYAPSNKEVNVQQQQQSSQQDKGLSLKWALERGKKLSRQQHNSDFCANATATQGNDAFSTKGVQVKCAILSSHSNLPENLDDELDKLSLGHSNSLVQSLDFKSFTEAKLMDIIQELSGRVAIMEKKQASSNKEVKCLEGVNERLLKRVVELKNTVKSLNSKIDPLTLDDSLNQFVEQCLGSEDVIYLVGGFDGFSFLPSLDSFSPSLDILTPLKPMTVGKSYASTVALGGKIFVLGGGDGACWFDSVFSDVEVFDPASGKWIKSQPMLEKRFALAGVELNGAIYAVGGFNGLQYLSSAERLDPREPNWKMLPMMSAGRGCHTLAVLDEKIFSIGGYDTEAKEMVATVEMYEPRMPSWVMVEPMNYTRGYHSSAVLGGSIYTFGGVKGEADTILDVVERYKEGCGWVTTGLKSVGRRCYCSAIVL</sequence>
<name>A0AAV5G0K4_ELECO</name>
<feature type="region of interest" description="Disordered" evidence="2">
    <location>
        <begin position="488"/>
        <end position="516"/>
    </location>
</feature>
<dbReference type="InterPro" id="IPR015915">
    <property type="entry name" value="Kelch-typ_b-propeller"/>
</dbReference>
<comment type="caution">
    <text evidence="4">The sequence shown here is derived from an EMBL/GenBank/DDBJ whole genome shotgun (WGS) entry which is preliminary data.</text>
</comment>
<keyword evidence="5" id="KW-1185">Reference proteome</keyword>
<dbReference type="Proteomes" id="UP001054889">
    <property type="component" value="Unassembled WGS sequence"/>
</dbReference>
<dbReference type="Pfam" id="PF01344">
    <property type="entry name" value="Kelch_1"/>
    <property type="match status" value="4"/>
</dbReference>
<dbReference type="PANTHER" id="PTHR46034:SF23">
    <property type="entry name" value="DCD (DEVELOPMENT AND CELL DEATH) DOMAIN PROTEIN"/>
    <property type="match status" value="1"/>
</dbReference>
<feature type="domain" description="DCD" evidence="3">
    <location>
        <begin position="281"/>
        <end position="423"/>
    </location>
</feature>
<dbReference type="InterPro" id="IPR044832">
    <property type="entry name" value="NRP-like"/>
</dbReference>
<dbReference type="Pfam" id="PF10539">
    <property type="entry name" value="Dev_Cell_Death"/>
    <property type="match status" value="1"/>
</dbReference>
<dbReference type="InterPro" id="IPR013989">
    <property type="entry name" value="Dev_and_cell_death_domain"/>
</dbReference>
<dbReference type="GO" id="GO:0034976">
    <property type="term" value="P:response to endoplasmic reticulum stress"/>
    <property type="evidence" value="ECO:0007669"/>
    <property type="project" value="InterPro"/>
</dbReference>
<dbReference type="SUPFAM" id="SSF117281">
    <property type="entry name" value="Kelch motif"/>
    <property type="match status" value="1"/>
</dbReference>
<dbReference type="EMBL" id="BQKI01000123">
    <property type="protein sequence ID" value="GJN40445.1"/>
    <property type="molecule type" value="Genomic_DNA"/>
</dbReference>
<evidence type="ECO:0000256" key="1">
    <source>
        <dbReference type="SAM" id="Coils"/>
    </source>
</evidence>
<accession>A0AAV5G0K4</accession>
<dbReference type="PROSITE" id="PS51222">
    <property type="entry name" value="DCD"/>
    <property type="match status" value="1"/>
</dbReference>
<dbReference type="SMART" id="SM00612">
    <property type="entry name" value="Kelch"/>
    <property type="match status" value="4"/>
</dbReference>
<evidence type="ECO:0000313" key="4">
    <source>
        <dbReference type="EMBL" id="GJN40445.1"/>
    </source>
</evidence>
<evidence type="ECO:0000256" key="2">
    <source>
        <dbReference type="SAM" id="MobiDB-lite"/>
    </source>
</evidence>
<protein>
    <recommendedName>
        <fullName evidence="3">DCD domain-containing protein</fullName>
    </recommendedName>
</protein>
<dbReference type="AlphaFoldDB" id="A0AAV5G0K4"/>
<keyword evidence="1" id="KW-0175">Coiled coil</keyword>
<dbReference type="InterPro" id="IPR006652">
    <property type="entry name" value="Kelch_1"/>
</dbReference>
<reference evidence="4" key="1">
    <citation type="journal article" date="2018" name="DNA Res.">
        <title>Multiple hybrid de novo genome assembly of finger millet, an orphan allotetraploid crop.</title>
        <authorList>
            <person name="Hatakeyama M."/>
            <person name="Aluri S."/>
            <person name="Balachadran M.T."/>
            <person name="Sivarajan S.R."/>
            <person name="Patrignani A."/>
            <person name="Gruter S."/>
            <person name="Poveda L."/>
            <person name="Shimizu-Inatsugi R."/>
            <person name="Baeten J."/>
            <person name="Francoijs K.J."/>
            <person name="Nataraja K.N."/>
            <person name="Reddy Y.A.N."/>
            <person name="Phadnis S."/>
            <person name="Ravikumar R.L."/>
            <person name="Schlapbach R."/>
            <person name="Sreeman S.M."/>
            <person name="Shimizu K.K."/>
        </authorList>
    </citation>
    <scope>NUCLEOTIDE SEQUENCE</scope>
</reference>
<gene>
    <name evidence="4" type="primary">gb29659</name>
    <name evidence="4" type="ORF">PR202_gb29659</name>
</gene>
<feature type="coiled-coil region" evidence="1">
    <location>
        <begin position="651"/>
        <end position="678"/>
    </location>
</feature>
<proteinExistence type="predicted"/>
<evidence type="ECO:0000313" key="5">
    <source>
        <dbReference type="Proteomes" id="UP001054889"/>
    </source>
</evidence>
<dbReference type="SMART" id="SM00767">
    <property type="entry name" value="DCD"/>
    <property type="match status" value="1"/>
</dbReference>
<dbReference type="Gene3D" id="2.120.10.80">
    <property type="entry name" value="Kelch-type beta propeller"/>
    <property type="match status" value="1"/>
</dbReference>